<feature type="compositionally biased region" description="Low complexity" evidence="1">
    <location>
        <begin position="26"/>
        <end position="39"/>
    </location>
</feature>
<organism evidence="3 4">
    <name type="scientific">Myroides odoratus</name>
    <name type="common">Flavobacterium odoratum</name>
    <dbReference type="NCBI Taxonomy" id="256"/>
    <lineage>
        <taxon>Bacteria</taxon>
        <taxon>Pseudomonadati</taxon>
        <taxon>Bacteroidota</taxon>
        <taxon>Flavobacteriia</taxon>
        <taxon>Flavobacteriales</taxon>
        <taxon>Flavobacteriaceae</taxon>
        <taxon>Myroides</taxon>
    </lineage>
</organism>
<sequence>MKAINKPTSDKKKPAVVPAEKSRIVSSRTTTKTRATQKTTSRKSTELEKFSPAWVVLHPKDSPDYKLELIAKIREGVKKIEWKELISAIGATEKEFEFILPTSISSMQKKEVYSLQTSERIYEISRLFGLGSEVFDSLEQFKNWLLTPSKALGHKKPFELLDSSFGFEIVENEIARIQYNVYS</sequence>
<evidence type="ECO:0000259" key="2">
    <source>
        <dbReference type="Pfam" id="PF09722"/>
    </source>
</evidence>
<evidence type="ECO:0000313" key="4">
    <source>
        <dbReference type="Proteomes" id="UP000255024"/>
    </source>
</evidence>
<dbReference type="Pfam" id="PF09722">
    <property type="entry name" value="Xre_MbcA_ParS_C"/>
    <property type="match status" value="1"/>
</dbReference>
<dbReference type="AlphaFoldDB" id="A0A378RKC6"/>
<dbReference type="InterPro" id="IPR024467">
    <property type="entry name" value="Xre/MbcA/ParS-like_toxin-bd"/>
</dbReference>
<dbReference type="Proteomes" id="UP000255024">
    <property type="component" value="Unassembled WGS sequence"/>
</dbReference>
<feature type="region of interest" description="Disordered" evidence="1">
    <location>
        <begin position="1"/>
        <end position="44"/>
    </location>
</feature>
<proteinExistence type="predicted"/>
<gene>
    <name evidence="3" type="ORF">NCTC11179_00234</name>
</gene>
<evidence type="ECO:0000256" key="1">
    <source>
        <dbReference type="SAM" id="MobiDB-lite"/>
    </source>
</evidence>
<protein>
    <submittedName>
        <fullName evidence="3">Uncharacterized conserved protein</fullName>
    </submittedName>
</protein>
<dbReference type="EMBL" id="UGQL01000001">
    <property type="protein sequence ID" value="STZ26711.1"/>
    <property type="molecule type" value="Genomic_DNA"/>
</dbReference>
<evidence type="ECO:0000313" key="3">
    <source>
        <dbReference type="EMBL" id="STZ26711.1"/>
    </source>
</evidence>
<reference evidence="3 4" key="1">
    <citation type="submission" date="2018-06" db="EMBL/GenBank/DDBJ databases">
        <authorList>
            <consortium name="Pathogen Informatics"/>
            <person name="Doyle S."/>
        </authorList>
    </citation>
    <scope>NUCLEOTIDE SEQUENCE [LARGE SCALE GENOMIC DNA]</scope>
    <source>
        <strain evidence="3 4">NCTC11179</strain>
    </source>
</reference>
<keyword evidence="4" id="KW-1185">Reference proteome</keyword>
<accession>A0A378RKC6</accession>
<name>A0A378RKC6_MYROD</name>
<dbReference type="RefSeq" id="WP_115089807.1">
    <property type="nucleotide sequence ID" value="NZ_CP068107.1"/>
</dbReference>
<feature type="domain" description="Antitoxin Xre/MbcA/ParS-like toxin-binding" evidence="2">
    <location>
        <begin position="133"/>
        <end position="179"/>
    </location>
</feature>